<name>A0A1G2NDZ7_9BACT</name>
<dbReference type="AlphaFoldDB" id="A0A1G2NDZ7"/>
<evidence type="ECO:0008006" key="3">
    <source>
        <dbReference type="Google" id="ProtNLM"/>
    </source>
</evidence>
<evidence type="ECO:0000313" key="2">
    <source>
        <dbReference type="Proteomes" id="UP000177797"/>
    </source>
</evidence>
<protein>
    <recommendedName>
        <fullName evidence="3">Nudix hydrolase domain-containing protein</fullName>
    </recommendedName>
</protein>
<sequence length="201" mass="22550">MNTTQGRPNSANSVKITHSAVLVFYEAMGVGEIRFLAFQYTIQKNCNPWTTYKFPTETGIEGETPEQTAISGAHQEIPENPSDFGFCFAQEKPIYVQKCDGDPEKGGGIHEKIVFLLSDLRGELRKTAKIEKGKHGRGDETLSPPRWYEAAELFELMEERGVLFHRIALLRALAVLAKDSAVCKRYAGIISDARYQQYLSD</sequence>
<dbReference type="Proteomes" id="UP000177797">
    <property type="component" value="Unassembled WGS sequence"/>
</dbReference>
<dbReference type="EMBL" id="MHSA01000013">
    <property type="protein sequence ID" value="OHA34305.1"/>
    <property type="molecule type" value="Genomic_DNA"/>
</dbReference>
<reference evidence="1 2" key="1">
    <citation type="journal article" date="2016" name="Nat. Commun.">
        <title>Thousands of microbial genomes shed light on interconnected biogeochemical processes in an aquifer system.</title>
        <authorList>
            <person name="Anantharaman K."/>
            <person name="Brown C.T."/>
            <person name="Hug L.A."/>
            <person name="Sharon I."/>
            <person name="Castelle C.J."/>
            <person name="Probst A.J."/>
            <person name="Thomas B.C."/>
            <person name="Singh A."/>
            <person name="Wilkins M.J."/>
            <person name="Karaoz U."/>
            <person name="Brodie E.L."/>
            <person name="Williams K.H."/>
            <person name="Hubbard S.S."/>
            <person name="Banfield J.F."/>
        </authorList>
    </citation>
    <scope>NUCLEOTIDE SEQUENCE [LARGE SCALE GENOMIC DNA]</scope>
</reference>
<accession>A0A1G2NDZ7</accession>
<organism evidence="1 2">
    <name type="scientific">Candidatus Taylorbacteria bacterium RIFCSPLOWO2_01_FULL_48_100</name>
    <dbReference type="NCBI Taxonomy" id="1802322"/>
    <lineage>
        <taxon>Bacteria</taxon>
        <taxon>Candidatus Tayloriibacteriota</taxon>
    </lineage>
</organism>
<comment type="caution">
    <text evidence="1">The sequence shown here is derived from an EMBL/GenBank/DDBJ whole genome shotgun (WGS) entry which is preliminary data.</text>
</comment>
<gene>
    <name evidence="1" type="ORF">A2938_02105</name>
</gene>
<proteinExistence type="predicted"/>
<evidence type="ECO:0000313" key="1">
    <source>
        <dbReference type="EMBL" id="OHA34305.1"/>
    </source>
</evidence>